<accession>A0A0D6EGC1</accession>
<comment type="cofactor">
    <cofactor evidence="1 7">
        <name>FAD</name>
        <dbReference type="ChEBI" id="CHEBI:57692"/>
    </cofactor>
</comment>
<dbReference type="InterPro" id="IPR050741">
    <property type="entry name" value="Acyl-CoA_dehydrogenase"/>
</dbReference>
<dbReference type="FunFam" id="1.10.540.10:FF:000010">
    <property type="entry name" value="Medium-chain specific acyl-CoA dehydrogenase, mitochondrial"/>
    <property type="match status" value="1"/>
</dbReference>
<dbReference type="GO" id="GO:0050660">
    <property type="term" value="F:flavin adenine dinucleotide binding"/>
    <property type="evidence" value="ECO:0007669"/>
    <property type="project" value="InterPro"/>
</dbReference>
<keyword evidence="4 7" id="KW-0285">Flavoprotein</keyword>
<dbReference type="Gene3D" id="2.40.110.10">
    <property type="entry name" value="Butyryl-CoA Dehydrogenase, subunit A, domain 2"/>
    <property type="match status" value="1"/>
</dbReference>
<dbReference type="PROSITE" id="PS00073">
    <property type="entry name" value="ACYL_COA_DH_2"/>
    <property type="match status" value="1"/>
</dbReference>
<dbReference type="InterPro" id="IPR046373">
    <property type="entry name" value="Acyl-CoA_Oxase/DH_mid-dom_sf"/>
</dbReference>
<reference evidence="12" key="1">
    <citation type="submission" date="2015-02" db="EMBL/GenBank/DDBJ databases">
        <authorList>
            <person name="Gon?alves P."/>
        </authorList>
    </citation>
    <scope>NUCLEOTIDE SEQUENCE [LARGE SCALE GENOMIC DNA]</scope>
</reference>
<feature type="domain" description="Acyl-CoA dehydrogenase/oxidase C-terminal" evidence="8">
    <location>
        <begin position="290"/>
        <end position="443"/>
    </location>
</feature>
<protein>
    <recommendedName>
        <fullName evidence="3">Medium-chain specific acyl-CoA dehydrogenase, mitochondrial</fullName>
    </recommendedName>
</protein>
<organism evidence="11 12">
    <name type="scientific">Sporidiobolus salmonicolor</name>
    <name type="common">Yeast-like fungus</name>
    <name type="synonym">Sporobolomyces salmonicolor</name>
    <dbReference type="NCBI Taxonomy" id="5005"/>
    <lineage>
        <taxon>Eukaryota</taxon>
        <taxon>Fungi</taxon>
        <taxon>Dikarya</taxon>
        <taxon>Basidiomycota</taxon>
        <taxon>Pucciniomycotina</taxon>
        <taxon>Microbotryomycetes</taxon>
        <taxon>Sporidiobolales</taxon>
        <taxon>Sporidiobolaceae</taxon>
        <taxon>Sporobolomyces</taxon>
    </lineage>
</organism>
<dbReference type="InterPro" id="IPR037069">
    <property type="entry name" value="AcylCoA_DH/ox_N_sf"/>
</dbReference>
<dbReference type="InterPro" id="IPR009100">
    <property type="entry name" value="AcylCoA_DH/oxidase_NM_dom_sf"/>
</dbReference>
<evidence type="ECO:0000256" key="7">
    <source>
        <dbReference type="RuleBase" id="RU362125"/>
    </source>
</evidence>
<keyword evidence="12" id="KW-1185">Reference proteome</keyword>
<evidence type="ECO:0000256" key="4">
    <source>
        <dbReference type="ARBA" id="ARBA00022630"/>
    </source>
</evidence>
<dbReference type="PANTHER" id="PTHR48083:SF2">
    <property type="entry name" value="MEDIUM-CHAIN SPECIFIC ACYL-COA DEHYDROGENASE, MITOCHONDRIAL"/>
    <property type="match status" value="1"/>
</dbReference>
<evidence type="ECO:0000313" key="11">
    <source>
        <dbReference type="EMBL" id="CEQ38818.1"/>
    </source>
</evidence>
<dbReference type="GO" id="GO:0005739">
    <property type="term" value="C:mitochondrion"/>
    <property type="evidence" value="ECO:0007669"/>
    <property type="project" value="TreeGrafter"/>
</dbReference>
<gene>
    <name evidence="11" type="primary">SPOSA6832_00275</name>
</gene>
<keyword evidence="5 7" id="KW-0274">FAD</keyword>
<dbReference type="FunFam" id="2.40.110.10:FF:000001">
    <property type="entry name" value="Acyl-CoA dehydrogenase, mitochondrial"/>
    <property type="match status" value="1"/>
</dbReference>
<dbReference type="FunFam" id="1.20.140.10:FF:000011">
    <property type="entry name" value="Medium-chain specific acyl-CoA dehydrogenase, mitochondrial"/>
    <property type="match status" value="1"/>
</dbReference>
<evidence type="ECO:0000256" key="3">
    <source>
        <dbReference type="ARBA" id="ARBA00019125"/>
    </source>
</evidence>
<comment type="similarity">
    <text evidence="2 7">Belongs to the acyl-CoA dehydrogenase family.</text>
</comment>
<evidence type="ECO:0000256" key="6">
    <source>
        <dbReference type="ARBA" id="ARBA00023002"/>
    </source>
</evidence>
<dbReference type="OrthoDB" id="9988775at2759"/>
<evidence type="ECO:0000256" key="5">
    <source>
        <dbReference type="ARBA" id="ARBA00022827"/>
    </source>
</evidence>
<feature type="domain" description="Acyl-CoA oxidase/dehydrogenase middle" evidence="9">
    <location>
        <begin position="184"/>
        <end position="278"/>
    </location>
</feature>
<evidence type="ECO:0000256" key="1">
    <source>
        <dbReference type="ARBA" id="ARBA00001974"/>
    </source>
</evidence>
<dbReference type="Gene3D" id="1.10.540.10">
    <property type="entry name" value="Acyl-CoA dehydrogenase/oxidase, N-terminal domain"/>
    <property type="match status" value="1"/>
</dbReference>
<dbReference type="PANTHER" id="PTHR48083">
    <property type="entry name" value="MEDIUM-CHAIN SPECIFIC ACYL-COA DEHYDROGENASE, MITOCHONDRIAL-RELATED"/>
    <property type="match status" value="1"/>
</dbReference>
<evidence type="ECO:0000256" key="2">
    <source>
        <dbReference type="ARBA" id="ARBA00009347"/>
    </source>
</evidence>
<dbReference type="SUPFAM" id="SSF47203">
    <property type="entry name" value="Acyl-CoA dehydrogenase C-terminal domain-like"/>
    <property type="match status" value="1"/>
</dbReference>
<sequence>MLTSTSRLSFRCTAQRTLPALRVPRRSYASEAHEYTGGPTFELTEEQNAIRELARQFTANEIIPVAAEFDRTMKYPWDVIKKAHAEGLVNVHVPEAYGGAGLSVMSSSLVSEELAYGCTGIQTAIEANGLASAPVILAGTEEQKRKYLGRLTEEPLMCAYGSSWLPLIKERPSLNLSTFGLFAAVTEPGAGSDVAAIKTKATLEGDSFRIDGQKCWITNGGVADWYFVLAKTDPDAKPHKALSGFIVDRNTPGISVESKLINMGQRCSDTRIINFENVVVPKENILGKPGDGFKIAMGAFDITRPLVASGAVGLAQRALVEATKYAHDRKTFGVPIIQHQAISTMLAEMAIGVESSRFSLIPWVIFETATAKDENNPRTTYYASIAKALASQTACDNTDKCMQVMGGAGYNTEYWAEKGIRDGRIFKIYEGTTQIQNLIISRIVAQDYQ</sequence>
<dbReference type="GO" id="GO:0051793">
    <property type="term" value="P:medium-chain fatty acid catabolic process"/>
    <property type="evidence" value="ECO:0007669"/>
    <property type="project" value="TreeGrafter"/>
</dbReference>
<dbReference type="Proteomes" id="UP000243876">
    <property type="component" value="Unassembled WGS sequence"/>
</dbReference>
<dbReference type="Pfam" id="PF02770">
    <property type="entry name" value="Acyl-CoA_dh_M"/>
    <property type="match status" value="1"/>
</dbReference>
<feature type="domain" description="Acyl-CoA dehydrogenase/oxidase N-terminal" evidence="10">
    <location>
        <begin position="44"/>
        <end position="153"/>
    </location>
</feature>
<evidence type="ECO:0000313" key="12">
    <source>
        <dbReference type="Proteomes" id="UP000243876"/>
    </source>
</evidence>
<proteinExistence type="inferred from homology"/>
<dbReference type="Pfam" id="PF02771">
    <property type="entry name" value="Acyl-CoA_dh_N"/>
    <property type="match status" value="1"/>
</dbReference>
<evidence type="ECO:0000259" key="9">
    <source>
        <dbReference type="Pfam" id="PF02770"/>
    </source>
</evidence>
<keyword evidence="6 7" id="KW-0560">Oxidoreductase</keyword>
<dbReference type="Gene3D" id="1.20.140.10">
    <property type="entry name" value="Butyryl-CoA Dehydrogenase, subunit A, domain 3"/>
    <property type="match status" value="1"/>
</dbReference>
<dbReference type="InterPro" id="IPR006091">
    <property type="entry name" value="Acyl-CoA_Oxase/DH_mid-dom"/>
</dbReference>
<name>A0A0D6EGC1_SPOSA</name>
<dbReference type="EMBL" id="CENE01000001">
    <property type="protein sequence ID" value="CEQ38818.1"/>
    <property type="molecule type" value="Genomic_DNA"/>
</dbReference>
<dbReference type="InterPro" id="IPR036250">
    <property type="entry name" value="AcylCo_DH-like_C"/>
</dbReference>
<dbReference type="SUPFAM" id="SSF56645">
    <property type="entry name" value="Acyl-CoA dehydrogenase NM domain-like"/>
    <property type="match status" value="1"/>
</dbReference>
<dbReference type="GO" id="GO:0070991">
    <property type="term" value="F:medium-chain fatty acyl-CoA dehydrogenase activity"/>
    <property type="evidence" value="ECO:0007669"/>
    <property type="project" value="TreeGrafter"/>
</dbReference>
<dbReference type="InterPro" id="IPR006089">
    <property type="entry name" value="Acyl-CoA_DH_CS"/>
</dbReference>
<dbReference type="PROSITE" id="PS00072">
    <property type="entry name" value="ACYL_COA_DH_1"/>
    <property type="match status" value="1"/>
</dbReference>
<dbReference type="Pfam" id="PF00441">
    <property type="entry name" value="Acyl-CoA_dh_1"/>
    <property type="match status" value="1"/>
</dbReference>
<dbReference type="InterPro" id="IPR013786">
    <property type="entry name" value="AcylCoA_DH/ox_N"/>
</dbReference>
<evidence type="ECO:0000259" key="8">
    <source>
        <dbReference type="Pfam" id="PF00441"/>
    </source>
</evidence>
<dbReference type="AlphaFoldDB" id="A0A0D6EGC1"/>
<dbReference type="InterPro" id="IPR009075">
    <property type="entry name" value="AcylCo_DH/oxidase_C"/>
</dbReference>
<evidence type="ECO:0000259" key="10">
    <source>
        <dbReference type="Pfam" id="PF02771"/>
    </source>
</evidence>